<dbReference type="Proteomes" id="UP000639338">
    <property type="component" value="Unassembled WGS sequence"/>
</dbReference>
<dbReference type="GO" id="GO:0018064">
    <property type="term" value="F:protein-L-histidine N-tele-methyltransferase activity"/>
    <property type="evidence" value="ECO:0007669"/>
    <property type="project" value="UniProtKB-EC"/>
</dbReference>
<sequence length="282" mass="32520">MFKFGFSNEEENGNNYEEKTEKLTWFAVSEIPVTEKNISKEFDPDDSININISDVNLRLLNLDKTVLKLDSDKHDNIIKAESQHSDLIPAIYEGGLKIWECSYDLGKYLISNNIDFENKKVLDLGCGAGVLGIIALLKGAIVHFQDYNTDVIELMTIPNVLLNLNDRNSINDRTKFYSGDWGEFTKYFNDKNSNEKYDIILTSETIYNSENHKKLYQVFENLLNDDGIVYLAGKTFYFGVGGGMRQFENIINEEKKFDIKNIWKSQNGVQREIMKLVKHQYS</sequence>
<evidence type="ECO:0000256" key="3">
    <source>
        <dbReference type="ARBA" id="ARBA00012533"/>
    </source>
</evidence>
<dbReference type="SUPFAM" id="SSF53335">
    <property type="entry name" value="S-adenosyl-L-methionine-dependent methyltransferases"/>
    <property type="match status" value="1"/>
</dbReference>
<name>A0A834XUI0_APHGI</name>
<accession>A0A834XUI0</accession>
<keyword evidence="6" id="KW-0808">Transferase</keyword>
<evidence type="ECO:0000256" key="8">
    <source>
        <dbReference type="ARBA" id="ARBA00023242"/>
    </source>
</evidence>
<dbReference type="PANTHER" id="PTHR14614:SF39">
    <property type="entry name" value="HISTIDINE PROTEIN METHYLTRANSFERASE 1 HOMOLOG"/>
    <property type="match status" value="1"/>
</dbReference>
<protein>
    <recommendedName>
        <fullName evidence="3">protein-histidine N-methyltransferase</fullName>
        <ecNumber evidence="3">2.1.1.85</ecNumber>
    </recommendedName>
</protein>
<evidence type="ECO:0000256" key="7">
    <source>
        <dbReference type="ARBA" id="ARBA00022691"/>
    </source>
</evidence>
<proteinExistence type="inferred from homology"/>
<evidence type="ECO:0000256" key="2">
    <source>
        <dbReference type="ARBA" id="ARBA00004496"/>
    </source>
</evidence>
<evidence type="ECO:0000256" key="9">
    <source>
        <dbReference type="ARBA" id="ARBA00038126"/>
    </source>
</evidence>
<dbReference type="AlphaFoldDB" id="A0A834XUI0"/>
<evidence type="ECO:0000313" key="11">
    <source>
        <dbReference type="Proteomes" id="UP000639338"/>
    </source>
</evidence>
<organism evidence="10 11">
    <name type="scientific">Aphidius gifuensis</name>
    <name type="common">Parasitoid wasp</name>
    <dbReference type="NCBI Taxonomy" id="684658"/>
    <lineage>
        <taxon>Eukaryota</taxon>
        <taxon>Metazoa</taxon>
        <taxon>Ecdysozoa</taxon>
        <taxon>Arthropoda</taxon>
        <taxon>Hexapoda</taxon>
        <taxon>Insecta</taxon>
        <taxon>Pterygota</taxon>
        <taxon>Neoptera</taxon>
        <taxon>Endopterygota</taxon>
        <taxon>Hymenoptera</taxon>
        <taxon>Apocrita</taxon>
        <taxon>Ichneumonoidea</taxon>
        <taxon>Braconidae</taxon>
        <taxon>Aphidiinae</taxon>
        <taxon>Aphidius</taxon>
    </lineage>
</organism>
<evidence type="ECO:0000256" key="4">
    <source>
        <dbReference type="ARBA" id="ARBA00022490"/>
    </source>
</evidence>
<dbReference type="GO" id="GO:0032259">
    <property type="term" value="P:methylation"/>
    <property type="evidence" value="ECO:0007669"/>
    <property type="project" value="UniProtKB-KW"/>
</dbReference>
<evidence type="ECO:0000256" key="6">
    <source>
        <dbReference type="ARBA" id="ARBA00022679"/>
    </source>
</evidence>
<comment type="caution">
    <text evidence="10">The sequence shown here is derived from an EMBL/GenBank/DDBJ whole genome shotgun (WGS) entry which is preliminary data.</text>
</comment>
<keyword evidence="11" id="KW-1185">Reference proteome</keyword>
<keyword evidence="7" id="KW-0949">S-adenosyl-L-methionine</keyword>
<gene>
    <name evidence="10" type="ORF">HCN44_010285</name>
</gene>
<keyword evidence="8" id="KW-0539">Nucleus</keyword>
<keyword evidence="4" id="KW-0963">Cytoplasm</keyword>
<comment type="subcellular location">
    <subcellularLocation>
        <location evidence="2">Cytoplasm</location>
    </subcellularLocation>
    <subcellularLocation>
        <location evidence="1">Nucleus</location>
    </subcellularLocation>
</comment>
<reference evidence="10 11" key="1">
    <citation type="submission" date="2020-08" db="EMBL/GenBank/DDBJ databases">
        <title>Aphidius gifuensis genome sequencing and assembly.</title>
        <authorList>
            <person name="Du Z."/>
        </authorList>
    </citation>
    <scope>NUCLEOTIDE SEQUENCE [LARGE SCALE GENOMIC DNA]</scope>
    <source>
        <strain evidence="10">YNYX2018</strain>
        <tissue evidence="10">Adults</tissue>
    </source>
</reference>
<dbReference type="InterPro" id="IPR019410">
    <property type="entry name" value="Methyltransf_16"/>
</dbReference>
<keyword evidence="5" id="KW-0489">Methyltransferase</keyword>
<comment type="similarity">
    <text evidence="9">Belongs to the methyltransferase superfamily. METTL18 family.</text>
</comment>
<dbReference type="EC" id="2.1.1.85" evidence="3"/>
<dbReference type="GO" id="GO:0005634">
    <property type="term" value="C:nucleus"/>
    <property type="evidence" value="ECO:0007669"/>
    <property type="project" value="UniProtKB-SubCell"/>
</dbReference>
<dbReference type="CDD" id="cd02440">
    <property type="entry name" value="AdoMet_MTases"/>
    <property type="match status" value="1"/>
</dbReference>
<dbReference type="GO" id="GO:0005737">
    <property type="term" value="C:cytoplasm"/>
    <property type="evidence" value="ECO:0007669"/>
    <property type="project" value="UniProtKB-SubCell"/>
</dbReference>
<evidence type="ECO:0000256" key="5">
    <source>
        <dbReference type="ARBA" id="ARBA00022603"/>
    </source>
</evidence>
<dbReference type="OrthoDB" id="1723750at2759"/>
<dbReference type="Gene3D" id="3.40.50.150">
    <property type="entry name" value="Vaccinia Virus protein VP39"/>
    <property type="match status" value="1"/>
</dbReference>
<dbReference type="InterPro" id="IPR029063">
    <property type="entry name" value="SAM-dependent_MTases_sf"/>
</dbReference>
<dbReference type="Pfam" id="PF10294">
    <property type="entry name" value="Methyltransf_16"/>
    <property type="match status" value="1"/>
</dbReference>
<evidence type="ECO:0000256" key="1">
    <source>
        <dbReference type="ARBA" id="ARBA00004123"/>
    </source>
</evidence>
<evidence type="ECO:0000313" key="10">
    <source>
        <dbReference type="EMBL" id="KAF7993690.1"/>
    </source>
</evidence>
<dbReference type="EMBL" id="JACMRX010000003">
    <property type="protein sequence ID" value="KAF7993690.1"/>
    <property type="molecule type" value="Genomic_DNA"/>
</dbReference>
<dbReference type="PANTHER" id="PTHR14614">
    <property type="entry name" value="HEPATOCELLULAR CARCINOMA-ASSOCIATED ANTIGEN"/>
    <property type="match status" value="1"/>
</dbReference>